<name>A0A7W8E610_9BACT</name>
<dbReference type="EMBL" id="JACHIP010000018">
    <property type="protein sequence ID" value="MBB5060723.1"/>
    <property type="molecule type" value="Genomic_DNA"/>
</dbReference>
<dbReference type="Proteomes" id="UP000540989">
    <property type="component" value="Unassembled WGS sequence"/>
</dbReference>
<accession>A0A7W8E610</accession>
<protein>
    <submittedName>
        <fullName evidence="1">Uncharacterized protein</fullName>
    </submittedName>
</protein>
<evidence type="ECO:0000313" key="1">
    <source>
        <dbReference type="EMBL" id="MBB5060723.1"/>
    </source>
</evidence>
<dbReference type="AlphaFoldDB" id="A0A7W8E610"/>
<reference evidence="1 2" key="1">
    <citation type="submission" date="2020-08" db="EMBL/GenBank/DDBJ databases">
        <title>Genomic Encyclopedia of Type Strains, Phase IV (KMG-V): Genome sequencing to study the core and pangenomes of soil and plant-associated prokaryotes.</title>
        <authorList>
            <person name="Whitman W."/>
        </authorList>
    </citation>
    <scope>NUCLEOTIDE SEQUENCE [LARGE SCALE GENOMIC DNA]</scope>
    <source>
        <strain evidence="1 2">M8UP14</strain>
    </source>
</reference>
<comment type="caution">
    <text evidence="1">The sequence shown here is derived from an EMBL/GenBank/DDBJ whole genome shotgun (WGS) entry which is preliminary data.</text>
</comment>
<evidence type="ECO:0000313" key="2">
    <source>
        <dbReference type="Proteomes" id="UP000540989"/>
    </source>
</evidence>
<proteinExistence type="predicted"/>
<sequence>MIGDEAYDSDKLYQKLKDEYGIEMIAPNRATEAKLRIGASFAVTRNAGR</sequence>
<organism evidence="1 2">
    <name type="scientific">Granulicella aggregans</name>
    <dbReference type="NCBI Taxonomy" id="474949"/>
    <lineage>
        <taxon>Bacteria</taxon>
        <taxon>Pseudomonadati</taxon>
        <taxon>Acidobacteriota</taxon>
        <taxon>Terriglobia</taxon>
        <taxon>Terriglobales</taxon>
        <taxon>Acidobacteriaceae</taxon>
        <taxon>Granulicella</taxon>
    </lineage>
</organism>
<keyword evidence="2" id="KW-1185">Reference proteome</keyword>
<gene>
    <name evidence="1" type="ORF">HDF16_005459</name>
</gene>